<dbReference type="InterPro" id="IPR007397">
    <property type="entry name" value="F-box-assoc_dom"/>
</dbReference>
<name>A0A820AWJ2_9BILA</name>
<accession>A0A820AWJ2</accession>
<dbReference type="Proteomes" id="UP000663836">
    <property type="component" value="Unassembled WGS sequence"/>
</dbReference>
<gene>
    <name evidence="4" type="ORF">JBS370_LOCUS36163</name>
    <name evidence="3" type="ORF">ZHD862_LOCUS37966</name>
</gene>
<feature type="compositionally biased region" description="Acidic residues" evidence="1">
    <location>
        <begin position="84"/>
        <end position="93"/>
    </location>
</feature>
<evidence type="ECO:0000256" key="1">
    <source>
        <dbReference type="SAM" id="MobiDB-lite"/>
    </source>
</evidence>
<evidence type="ECO:0000313" key="5">
    <source>
        <dbReference type="Proteomes" id="UP000663836"/>
    </source>
</evidence>
<protein>
    <recommendedName>
        <fullName evidence="2">FBA domain-containing protein</fullName>
    </recommendedName>
</protein>
<dbReference type="PROSITE" id="PS51114">
    <property type="entry name" value="FBA"/>
    <property type="match status" value="1"/>
</dbReference>
<evidence type="ECO:0000313" key="4">
    <source>
        <dbReference type="EMBL" id="CAF4193785.1"/>
    </source>
</evidence>
<dbReference type="EMBL" id="CAJOBD010013765">
    <property type="protein sequence ID" value="CAF4193785.1"/>
    <property type="molecule type" value="Genomic_DNA"/>
</dbReference>
<dbReference type="AlphaFoldDB" id="A0A820AWJ2"/>
<comment type="caution">
    <text evidence="4">The sequence shown here is derived from an EMBL/GenBank/DDBJ whole genome shotgun (WGS) entry which is preliminary data.</text>
</comment>
<feature type="region of interest" description="Disordered" evidence="1">
    <location>
        <begin position="42"/>
        <end position="93"/>
    </location>
</feature>
<evidence type="ECO:0000313" key="3">
    <source>
        <dbReference type="EMBL" id="CAF1512022.1"/>
    </source>
</evidence>
<reference evidence="4" key="1">
    <citation type="submission" date="2021-02" db="EMBL/GenBank/DDBJ databases">
        <authorList>
            <person name="Nowell W R."/>
        </authorList>
    </citation>
    <scope>NUCLEOTIDE SEQUENCE</scope>
</reference>
<feature type="domain" description="FBA" evidence="2">
    <location>
        <begin position="1"/>
        <end position="31"/>
    </location>
</feature>
<dbReference type="Proteomes" id="UP000663864">
    <property type="component" value="Unassembled WGS sequence"/>
</dbReference>
<organism evidence="4 5">
    <name type="scientific">Rotaria sordida</name>
    <dbReference type="NCBI Taxonomy" id="392033"/>
    <lineage>
        <taxon>Eukaryota</taxon>
        <taxon>Metazoa</taxon>
        <taxon>Spiralia</taxon>
        <taxon>Gnathifera</taxon>
        <taxon>Rotifera</taxon>
        <taxon>Eurotatoria</taxon>
        <taxon>Bdelloidea</taxon>
        <taxon>Philodinida</taxon>
        <taxon>Philodinidae</taxon>
        <taxon>Rotaria</taxon>
    </lineage>
</organism>
<dbReference type="EMBL" id="CAJNOT010007845">
    <property type="protein sequence ID" value="CAF1512022.1"/>
    <property type="molecule type" value="Genomic_DNA"/>
</dbReference>
<proteinExistence type="predicted"/>
<evidence type="ECO:0000259" key="2">
    <source>
        <dbReference type="PROSITE" id="PS51114"/>
    </source>
</evidence>
<sequence length="93" mass="10330">MVTVHFSGKDQQNWAGHYGTKFAQTRLRLLLQDNEVTINKESEIILEPKDEDESTQKPQIASGPDNIPIENDSGPQARTKVGSSDDDSESDDD</sequence>